<dbReference type="EMBL" id="KN735433">
    <property type="protein sequence ID" value="KIH56654.1"/>
    <property type="molecule type" value="Genomic_DNA"/>
</dbReference>
<sequence>MHHRYLRTMRPAGHAHSSGPLRTDCCWFSGPHTNSAEGERKLASLSHSSSSVNLNDWGPDVFKIDELSKNHALTAITYALFRERGLIKSDSMDIFKDEAWRQRQDIPKYYPEYPHITP</sequence>
<keyword evidence="2" id="KW-1185">Reference proteome</keyword>
<organism evidence="1 2">
    <name type="scientific">Ancylostoma duodenale</name>
    <dbReference type="NCBI Taxonomy" id="51022"/>
    <lineage>
        <taxon>Eukaryota</taxon>
        <taxon>Metazoa</taxon>
        <taxon>Ecdysozoa</taxon>
        <taxon>Nematoda</taxon>
        <taxon>Chromadorea</taxon>
        <taxon>Rhabditida</taxon>
        <taxon>Rhabditina</taxon>
        <taxon>Rhabditomorpha</taxon>
        <taxon>Strongyloidea</taxon>
        <taxon>Ancylostomatidae</taxon>
        <taxon>Ancylostomatinae</taxon>
        <taxon>Ancylostoma</taxon>
    </lineage>
</organism>
<proteinExistence type="predicted"/>
<gene>
    <name evidence="1" type="ORF">ANCDUO_13166</name>
</gene>
<evidence type="ECO:0000313" key="1">
    <source>
        <dbReference type="EMBL" id="KIH56654.1"/>
    </source>
</evidence>
<protein>
    <submittedName>
        <fullName evidence="1">Uncharacterized protein</fullName>
    </submittedName>
</protein>
<dbReference type="Proteomes" id="UP000054047">
    <property type="component" value="Unassembled WGS sequence"/>
</dbReference>
<accession>A0A0C2GCP0</accession>
<evidence type="ECO:0000313" key="2">
    <source>
        <dbReference type="Proteomes" id="UP000054047"/>
    </source>
</evidence>
<reference evidence="1 2" key="1">
    <citation type="submission" date="2013-12" db="EMBL/GenBank/DDBJ databases">
        <title>Draft genome of the parsitic nematode Ancylostoma duodenale.</title>
        <authorList>
            <person name="Mitreva M."/>
        </authorList>
    </citation>
    <scope>NUCLEOTIDE SEQUENCE [LARGE SCALE GENOMIC DNA]</scope>
    <source>
        <strain evidence="1 2">Zhejiang</strain>
    </source>
</reference>
<name>A0A0C2GCP0_9BILA</name>
<dbReference type="AlphaFoldDB" id="A0A0C2GCP0"/>